<feature type="region of interest" description="Disordered" evidence="1">
    <location>
        <begin position="87"/>
        <end position="115"/>
    </location>
</feature>
<evidence type="ECO:0000313" key="2">
    <source>
        <dbReference type="EMBL" id="MFC5720867.1"/>
    </source>
</evidence>
<evidence type="ECO:0000313" key="3">
    <source>
        <dbReference type="Proteomes" id="UP001596083"/>
    </source>
</evidence>
<protein>
    <recommendedName>
        <fullName evidence="4">SGNH domain-containing protein</fullName>
    </recommendedName>
</protein>
<organism evidence="2 3">
    <name type="scientific">Streptomyces gamaensis</name>
    <dbReference type="NCBI Taxonomy" id="1763542"/>
    <lineage>
        <taxon>Bacteria</taxon>
        <taxon>Bacillati</taxon>
        <taxon>Actinomycetota</taxon>
        <taxon>Actinomycetes</taxon>
        <taxon>Kitasatosporales</taxon>
        <taxon>Streptomycetaceae</taxon>
        <taxon>Streptomyces</taxon>
    </lineage>
</organism>
<dbReference type="InterPro" id="IPR036514">
    <property type="entry name" value="SGNH_hydro_sf"/>
</dbReference>
<name>A0ABW0YXE8_9ACTN</name>
<evidence type="ECO:0000256" key="1">
    <source>
        <dbReference type="SAM" id="MobiDB-lite"/>
    </source>
</evidence>
<dbReference type="Proteomes" id="UP001596083">
    <property type="component" value="Unassembled WGS sequence"/>
</dbReference>
<sequence length="115" mass="12775">MNAELATYNEASRAAAATHGALLLDVWTPFTATARHLPPLDGDGPISLWSDGAHLTELGDTVLLQQAERLLAEQRIVEKLLDSPLLERDCRMPRPPPHPDRFVPRGSTGRQTMRW</sequence>
<keyword evidence="3" id="KW-1185">Reference proteome</keyword>
<gene>
    <name evidence="2" type="ORF">ACFP1Z_11885</name>
</gene>
<proteinExistence type="predicted"/>
<dbReference type="SUPFAM" id="SSF52266">
    <property type="entry name" value="SGNH hydrolase"/>
    <property type="match status" value="1"/>
</dbReference>
<dbReference type="EMBL" id="JBHSPB010000006">
    <property type="protein sequence ID" value="MFC5720867.1"/>
    <property type="molecule type" value="Genomic_DNA"/>
</dbReference>
<comment type="caution">
    <text evidence="2">The sequence shown here is derived from an EMBL/GenBank/DDBJ whole genome shotgun (WGS) entry which is preliminary data.</text>
</comment>
<evidence type="ECO:0008006" key="4">
    <source>
        <dbReference type="Google" id="ProtNLM"/>
    </source>
</evidence>
<dbReference type="RefSeq" id="WP_390316054.1">
    <property type="nucleotide sequence ID" value="NZ_JBHSPB010000006.1"/>
</dbReference>
<feature type="compositionally biased region" description="Basic and acidic residues" evidence="1">
    <location>
        <begin position="87"/>
        <end position="103"/>
    </location>
</feature>
<accession>A0ABW0YXE8</accession>
<dbReference type="Gene3D" id="3.40.50.1110">
    <property type="entry name" value="SGNH hydrolase"/>
    <property type="match status" value="1"/>
</dbReference>
<reference evidence="3" key="1">
    <citation type="journal article" date="2019" name="Int. J. Syst. Evol. Microbiol.">
        <title>The Global Catalogue of Microorganisms (GCM) 10K type strain sequencing project: providing services to taxonomists for standard genome sequencing and annotation.</title>
        <authorList>
            <consortium name="The Broad Institute Genomics Platform"/>
            <consortium name="The Broad Institute Genome Sequencing Center for Infectious Disease"/>
            <person name="Wu L."/>
            <person name="Ma J."/>
        </authorList>
    </citation>
    <scope>NUCLEOTIDE SEQUENCE [LARGE SCALE GENOMIC DNA]</scope>
    <source>
        <strain evidence="3">CGMCC 4.7304</strain>
    </source>
</reference>